<dbReference type="Proteomes" id="UP000602510">
    <property type="component" value="Unassembled WGS sequence"/>
</dbReference>
<evidence type="ECO:0000256" key="1">
    <source>
        <dbReference type="SAM" id="MobiDB-lite"/>
    </source>
</evidence>
<evidence type="ECO:0000313" key="3">
    <source>
        <dbReference type="EMBL" id="KAF4140512.1"/>
    </source>
</evidence>
<feature type="compositionally biased region" description="Basic and acidic residues" evidence="1">
    <location>
        <begin position="48"/>
        <end position="59"/>
    </location>
</feature>
<dbReference type="EMBL" id="JAACNO010001447">
    <property type="protein sequence ID" value="KAF4140512.1"/>
    <property type="molecule type" value="Genomic_DNA"/>
</dbReference>
<evidence type="ECO:0000313" key="4">
    <source>
        <dbReference type="Proteomes" id="UP000602510"/>
    </source>
</evidence>
<accession>A0A833S5P7</accession>
<dbReference type="EMBL" id="WSZM01000413">
    <property type="protein sequence ID" value="KAF4033646.1"/>
    <property type="molecule type" value="Genomic_DNA"/>
</dbReference>
<protein>
    <submittedName>
        <fullName evidence="2">Putative retrotransposon gag domain-containing protein</fullName>
    </submittedName>
</protein>
<comment type="caution">
    <text evidence="2">The sequence shown here is derived from an EMBL/GenBank/DDBJ whole genome shotgun (WGS) entry which is preliminary data.</text>
</comment>
<reference evidence="2" key="1">
    <citation type="submission" date="2020-04" db="EMBL/GenBank/DDBJ databases">
        <title>Hybrid Assembly of Korean Phytophthora infestans isolates.</title>
        <authorList>
            <person name="Prokchorchik M."/>
            <person name="Lee Y."/>
            <person name="Seo J."/>
            <person name="Cho J.-H."/>
            <person name="Park Y.-E."/>
            <person name="Jang D.-C."/>
            <person name="Im J.-S."/>
            <person name="Choi J.-G."/>
            <person name="Park H.-J."/>
            <person name="Lee G.-B."/>
            <person name="Lee Y.-G."/>
            <person name="Hong S.-Y."/>
            <person name="Cho K."/>
            <person name="Sohn K.H."/>
        </authorList>
    </citation>
    <scope>NUCLEOTIDE SEQUENCE</scope>
    <source>
        <strain evidence="2">KR_1_A1</strain>
        <strain evidence="3">KR_2_A2</strain>
    </source>
</reference>
<dbReference type="AlphaFoldDB" id="A0A833S5P7"/>
<dbReference type="Proteomes" id="UP000704712">
    <property type="component" value="Unassembled WGS sequence"/>
</dbReference>
<organism evidence="2 4">
    <name type="scientific">Phytophthora infestans</name>
    <name type="common">Potato late blight agent</name>
    <name type="synonym">Botrytis infestans</name>
    <dbReference type="NCBI Taxonomy" id="4787"/>
    <lineage>
        <taxon>Eukaryota</taxon>
        <taxon>Sar</taxon>
        <taxon>Stramenopiles</taxon>
        <taxon>Oomycota</taxon>
        <taxon>Peronosporomycetes</taxon>
        <taxon>Peronosporales</taxon>
        <taxon>Peronosporaceae</taxon>
        <taxon>Phytophthora</taxon>
    </lineage>
</organism>
<proteinExistence type="predicted"/>
<gene>
    <name evidence="2" type="ORF">GN244_ATG14467</name>
    <name evidence="3" type="ORF">GN958_ATG10231</name>
</gene>
<sequence>MAHIREMSAMDQVDRFCDGLKSETRKEVMYLRCGTLSEAIAAAQAFERTHFHSSSEPRRVSRGGTPRSASDAPIPRDVSAVDTRSISKEQCRREGLGFYCKRTEHRIGQCPRRTSTQGGKYPGNEQARRM</sequence>
<evidence type="ECO:0000313" key="2">
    <source>
        <dbReference type="EMBL" id="KAF4033646.1"/>
    </source>
</evidence>
<feature type="region of interest" description="Disordered" evidence="1">
    <location>
        <begin position="48"/>
        <end position="85"/>
    </location>
</feature>
<name>A0A833S5P7_PHYIN</name>
<keyword evidence="4" id="KW-1185">Reference proteome</keyword>
<feature type="region of interest" description="Disordered" evidence="1">
    <location>
        <begin position="109"/>
        <end position="130"/>
    </location>
</feature>